<protein>
    <submittedName>
        <fullName evidence="1">Uncharacterized protein</fullName>
    </submittedName>
</protein>
<dbReference type="EMBL" id="JARK01001354">
    <property type="protein sequence ID" value="EYC21692.1"/>
    <property type="molecule type" value="Genomic_DNA"/>
</dbReference>
<comment type="caution">
    <text evidence="1">The sequence shown here is derived from an EMBL/GenBank/DDBJ whole genome shotgun (WGS) entry which is preliminary data.</text>
</comment>
<proteinExistence type="predicted"/>
<dbReference type="Proteomes" id="UP000024635">
    <property type="component" value="Unassembled WGS sequence"/>
</dbReference>
<reference evidence="2" key="1">
    <citation type="journal article" date="2015" name="Nat. Genet.">
        <title>The genome and transcriptome of the zoonotic hookworm Ancylostoma ceylanicum identify infection-specific gene families.</title>
        <authorList>
            <person name="Schwarz E.M."/>
            <person name="Hu Y."/>
            <person name="Antoshechkin I."/>
            <person name="Miller M.M."/>
            <person name="Sternberg P.W."/>
            <person name="Aroian R.V."/>
        </authorList>
    </citation>
    <scope>NUCLEOTIDE SEQUENCE</scope>
    <source>
        <strain evidence="2">HY135</strain>
    </source>
</reference>
<organism evidence="1 2">
    <name type="scientific">Ancylostoma ceylanicum</name>
    <dbReference type="NCBI Taxonomy" id="53326"/>
    <lineage>
        <taxon>Eukaryota</taxon>
        <taxon>Metazoa</taxon>
        <taxon>Ecdysozoa</taxon>
        <taxon>Nematoda</taxon>
        <taxon>Chromadorea</taxon>
        <taxon>Rhabditida</taxon>
        <taxon>Rhabditina</taxon>
        <taxon>Rhabditomorpha</taxon>
        <taxon>Strongyloidea</taxon>
        <taxon>Ancylostomatidae</taxon>
        <taxon>Ancylostomatinae</taxon>
        <taxon>Ancylostoma</taxon>
    </lineage>
</organism>
<keyword evidence="2" id="KW-1185">Reference proteome</keyword>
<name>A0A016V3W2_9BILA</name>
<dbReference type="STRING" id="53326.A0A016V3W2"/>
<accession>A0A016V3W2</accession>
<gene>
    <name evidence="1" type="primary">Acey_s0018.g3481</name>
    <name evidence="1" type="ORF">Y032_0018g3481</name>
</gene>
<evidence type="ECO:0000313" key="2">
    <source>
        <dbReference type="Proteomes" id="UP000024635"/>
    </source>
</evidence>
<sequence length="111" mass="12208">MNVMMMALPSMTRHMRRFERHREALEAAGDDDDESAVTRGAGVAPPAAALLLSLLAPRPSFSLRTCFPLFLMLVACLSFARAPTPASPAASHSVYTVRPRLGMDWESFHCF</sequence>
<dbReference type="AlphaFoldDB" id="A0A016V3W2"/>
<evidence type="ECO:0000313" key="1">
    <source>
        <dbReference type="EMBL" id="EYC21692.1"/>
    </source>
</evidence>